<protein>
    <submittedName>
        <fullName evidence="2">Uncharacterized protein</fullName>
    </submittedName>
</protein>
<dbReference type="Proteomes" id="UP000494105">
    <property type="component" value="Unassembled WGS sequence"/>
</dbReference>
<evidence type="ECO:0000313" key="3">
    <source>
        <dbReference type="Proteomes" id="UP000494105"/>
    </source>
</evidence>
<evidence type="ECO:0000256" key="1">
    <source>
        <dbReference type="SAM" id="MobiDB-lite"/>
    </source>
</evidence>
<dbReference type="InterPro" id="IPR011051">
    <property type="entry name" value="RmlC_Cupin_sf"/>
</dbReference>
<dbReference type="InterPro" id="IPR014710">
    <property type="entry name" value="RmlC-like_jellyroll"/>
</dbReference>
<dbReference type="AlphaFoldDB" id="A0A6S7DBC3"/>
<accession>A0A6S7DBC3</accession>
<dbReference type="SUPFAM" id="SSF51182">
    <property type="entry name" value="RmlC-like cupins"/>
    <property type="match status" value="1"/>
</dbReference>
<sequence length="356" mass="36223">MTATATAAPQPKQPDADPGGFVATLLLEDSRGGLTSLGANGVDHEVQAGDLHWARADAGIMRLRQPASGARLNGLRIVLAEPSASAAGPGAPQLMPDAARAGMAAPDAGVIAPAAAADIRAIEGRISAPDASIVLAATDIDGLTTAPDTRIAPANIDIGAPDTAIDTTHDALAATAPDPLACTLLRGWQMPVLQTDAGRVRLAVGSHGGWESSLATPEPLMILDGWLRPGATWLVPLAAGWSAWIYAVSGSLGLRARHCRHDPPKLPRQATADLDFAVLNAGSALTASAQVGERDGVLVLMAGLTPAHFVLVAKDGGRSASLAATPAAPARERQTGDGLTRTGSGTFVARGQRRSK</sequence>
<organism evidence="2 3">
    <name type="scientific">Achromobacter piechaudii</name>
    <dbReference type="NCBI Taxonomy" id="72556"/>
    <lineage>
        <taxon>Bacteria</taxon>
        <taxon>Pseudomonadati</taxon>
        <taxon>Pseudomonadota</taxon>
        <taxon>Betaproteobacteria</taxon>
        <taxon>Burkholderiales</taxon>
        <taxon>Alcaligenaceae</taxon>
        <taxon>Achromobacter</taxon>
    </lineage>
</organism>
<feature type="region of interest" description="Disordered" evidence="1">
    <location>
        <begin position="322"/>
        <end position="356"/>
    </location>
</feature>
<proteinExistence type="predicted"/>
<gene>
    <name evidence="2" type="ORF">LMG1861_03562</name>
</gene>
<name>A0A6S7DBC3_9BURK</name>
<dbReference type="EMBL" id="CADILD010000002">
    <property type="protein sequence ID" value="CAB3886751.1"/>
    <property type="molecule type" value="Genomic_DNA"/>
</dbReference>
<evidence type="ECO:0000313" key="2">
    <source>
        <dbReference type="EMBL" id="CAB3886751.1"/>
    </source>
</evidence>
<reference evidence="2 3" key="1">
    <citation type="submission" date="2020-04" db="EMBL/GenBank/DDBJ databases">
        <authorList>
            <person name="De Canck E."/>
        </authorList>
    </citation>
    <scope>NUCLEOTIDE SEQUENCE [LARGE SCALE GENOMIC DNA]</scope>
    <source>
        <strain evidence="2 3">LMG 1861</strain>
    </source>
</reference>
<dbReference type="Gene3D" id="2.60.120.10">
    <property type="entry name" value="Jelly Rolls"/>
    <property type="match status" value="1"/>
</dbReference>